<keyword evidence="3 9" id="KW-0732">Signal</keyword>
<evidence type="ECO:0000256" key="5">
    <source>
        <dbReference type="ARBA" id="ARBA00022825"/>
    </source>
</evidence>
<evidence type="ECO:0008006" key="14">
    <source>
        <dbReference type="Google" id="ProtNLM"/>
    </source>
</evidence>
<dbReference type="GO" id="GO:0006508">
    <property type="term" value="P:proteolysis"/>
    <property type="evidence" value="ECO:0007669"/>
    <property type="project" value="UniProtKB-KW"/>
</dbReference>
<dbReference type="PROSITE" id="PS51892">
    <property type="entry name" value="SUBTILASE"/>
    <property type="match status" value="1"/>
</dbReference>
<dbReference type="Pfam" id="PF00082">
    <property type="entry name" value="Peptidase_S8"/>
    <property type="match status" value="1"/>
</dbReference>
<dbReference type="SUPFAM" id="SSF52743">
    <property type="entry name" value="Subtilisin-like"/>
    <property type="match status" value="1"/>
</dbReference>
<name>A0A8H7N0H1_BIOOC</name>
<dbReference type="PROSITE" id="PS00137">
    <property type="entry name" value="SUBTILASE_HIS"/>
    <property type="match status" value="1"/>
</dbReference>
<dbReference type="InterPro" id="IPR010435">
    <property type="entry name" value="C5a/SBT2-like_Fn3"/>
</dbReference>
<keyword evidence="5 7" id="KW-0720">Serine protease</keyword>
<dbReference type="CDD" id="cd07489">
    <property type="entry name" value="Peptidases_S8_5"/>
    <property type="match status" value="1"/>
</dbReference>
<dbReference type="PROSITE" id="PS00138">
    <property type="entry name" value="SUBTILASE_SER"/>
    <property type="match status" value="1"/>
</dbReference>
<dbReference type="InterPro" id="IPR015500">
    <property type="entry name" value="Peptidase_S8_subtilisin-rel"/>
</dbReference>
<feature type="domain" description="Peptidase S8/S53" evidence="10">
    <location>
        <begin position="158"/>
        <end position="573"/>
    </location>
</feature>
<feature type="compositionally biased region" description="Low complexity" evidence="8">
    <location>
        <begin position="1065"/>
        <end position="1090"/>
    </location>
</feature>
<gene>
    <name evidence="12" type="ORF">IM811_007039</name>
</gene>
<feature type="domain" description="C5a peptidase/Subtilisin-like protease SBT2-like Fn3-like" evidence="11">
    <location>
        <begin position="614"/>
        <end position="722"/>
    </location>
</feature>
<evidence type="ECO:0000313" key="13">
    <source>
        <dbReference type="Proteomes" id="UP000616885"/>
    </source>
</evidence>
<evidence type="ECO:0000256" key="3">
    <source>
        <dbReference type="ARBA" id="ARBA00022729"/>
    </source>
</evidence>
<feature type="active site" description="Charge relay system" evidence="6 7">
    <location>
        <position position="534"/>
    </location>
</feature>
<evidence type="ECO:0000256" key="7">
    <source>
        <dbReference type="PROSITE-ProRule" id="PRU01240"/>
    </source>
</evidence>
<dbReference type="InterPro" id="IPR023828">
    <property type="entry name" value="Peptidase_S8_Ser-AS"/>
</dbReference>
<dbReference type="PRINTS" id="PR00723">
    <property type="entry name" value="SUBTILISIN"/>
</dbReference>
<dbReference type="GO" id="GO:0004252">
    <property type="term" value="F:serine-type endopeptidase activity"/>
    <property type="evidence" value="ECO:0007669"/>
    <property type="project" value="UniProtKB-UniRule"/>
</dbReference>
<dbReference type="GO" id="GO:0016020">
    <property type="term" value="C:membrane"/>
    <property type="evidence" value="ECO:0007669"/>
    <property type="project" value="InterPro"/>
</dbReference>
<dbReference type="Gene3D" id="3.40.50.200">
    <property type="entry name" value="Peptidase S8/S53 domain"/>
    <property type="match status" value="2"/>
</dbReference>
<feature type="chain" id="PRO_5034809256" description="Peptidase S8/S53 domain-containing protein" evidence="9">
    <location>
        <begin position="20"/>
        <end position="1100"/>
    </location>
</feature>
<dbReference type="Proteomes" id="UP000616885">
    <property type="component" value="Unassembled WGS sequence"/>
</dbReference>
<feature type="region of interest" description="Disordered" evidence="8">
    <location>
        <begin position="1060"/>
        <end position="1100"/>
    </location>
</feature>
<evidence type="ECO:0000313" key="12">
    <source>
        <dbReference type="EMBL" id="KAF9742857.1"/>
    </source>
</evidence>
<keyword evidence="2 7" id="KW-0645">Protease</keyword>
<sequence length="1100" mass="117057">MHGPLYLVLLLPLLGSSLGESIVDGSLGSAAYPDQPLRYIVQFSSQGAARFRKRDGSADTSEFFSTLSDSGQNVTPALNFSSTLFEGASFDLAHPSEESVEEIQSLPEVEKIWPAALFSIPVVGKASSVDNEALASYSVWNAHNETNVAAMHKKGHLGKGIIIATVDSGIDYTHPALGGGFGPGFCVESGYDLVGDDYVVGGPYAPDSDPMDCLGHGTHVAGIAASSDALIPGVAPEARLRSYKVFGCGDGVYEDVIIAAFIQAHEEGADVINASLGSNRGFTEQPIAIVVSKIAAEGVFVSVAAGNSGDHGSFYTSSGGNGLESFAVGSAEAQNWVTYNITATSTSNEARSMTYISDNYNHVTLDGGVQAYAYPNARDVDACNWSLASTPKDTALFISEQKGDCVWQIQDSTLVGLTSSVFYIQKEGVGLERPGRIRGSDNAPENSALVLYEDGDWILKQFEAGHNVTLHLSTSSDPVAVPKSGYVGGRINDYSSWGPTLDGRMKPEVSAPGGTILSTYPVSKGSWAVLSGTSMAAPYMAGVGALFFSSRGGREALGGDSVKVARDRVIASARSIKHNDGSGNEASVGKQGAGLIDVQKIIESGTTISPAYLELNDTVHFSGSHEVVLTNSNDDSVTYKLTHQPGITTFTFTSANAWVALEPKYSTAEDDVAKVSMSAEEVVLDAKASVTVKFDFTEPAAPDSSLLPVYGGKVLFSGSNGEVVLLTYLGIKGSIYDAQSWEMDRGVPLLLSGYGGVMEEGHVYTYEDGSDVPQPYFNILWSTREMSFDFVRRDWQPSDWTYPTVGGKNNWVGSIRMRPSGLSGEVVDFPLQNYPRQPGGAFYAASQGYFANGSYIPDGEYRYLCRTLRTFGDYNNITDWQYKLSPWFSISRDPSVSSTSTTITPSATTSSTITSSTSAAPVCTPGYAKPVSIKGSSGQASAEHELYLYSDFLAIDLADSQSTQFDWKINSEGRFETSINGNTVYLAVHTNSNSLVYMYPASKITGSWSYLECTTSGNVLSCKSGEKDKFYTCGSDLLRHGSTVLDGCEALTLKTGPAADPCSVTTTDSQPTPTPTPTITNAPASSTTATRRPCIPRSKK</sequence>
<dbReference type="PANTHER" id="PTHR43806">
    <property type="entry name" value="PEPTIDASE S8"/>
    <property type="match status" value="1"/>
</dbReference>
<protein>
    <recommendedName>
        <fullName evidence="14">Peptidase S8/S53 domain-containing protein</fullName>
    </recommendedName>
</protein>
<evidence type="ECO:0000256" key="2">
    <source>
        <dbReference type="ARBA" id="ARBA00022670"/>
    </source>
</evidence>
<feature type="signal peptide" evidence="9">
    <location>
        <begin position="1"/>
        <end position="19"/>
    </location>
</feature>
<evidence type="ECO:0000256" key="4">
    <source>
        <dbReference type="ARBA" id="ARBA00022801"/>
    </source>
</evidence>
<dbReference type="InterPro" id="IPR050131">
    <property type="entry name" value="Peptidase_S8_subtilisin-like"/>
</dbReference>
<proteinExistence type="inferred from homology"/>
<evidence type="ECO:0000256" key="8">
    <source>
        <dbReference type="SAM" id="MobiDB-lite"/>
    </source>
</evidence>
<dbReference type="InterPro" id="IPR034187">
    <property type="entry name" value="Peptidases_S8_5"/>
</dbReference>
<feature type="active site" description="Charge relay system" evidence="6 7">
    <location>
        <position position="167"/>
    </location>
</feature>
<keyword evidence="4 7" id="KW-0378">Hydrolase</keyword>
<organism evidence="12 13">
    <name type="scientific">Bionectria ochroleuca</name>
    <name type="common">Gliocladium roseum</name>
    <dbReference type="NCBI Taxonomy" id="29856"/>
    <lineage>
        <taxon>Eukaryota</taxon>
        <taxon>Fungi</taxon>
        <taxon>Dikarya</taxon>
        <taxon>Ascomycota</taxon>
        <taxon>Pezizomycotina</taxon>
        <taxon>Sordariomycetes</taxon>
        <taxon>Hypocreomycetidae</taxon>
        <taxon>Hypocreales</taxon>
        <taxon>Bionectriaceae</taxon>
        <taxon>Clonostachys</taxon>
    </lineage>
</organism>
<dbReference type="InterPro" id="IPR022398">
    <property type="entry name" value="Peptidase_S8_His-AS"/>
</dbReference>
<comment type="caution">
    <text evidence="12">The sequence shown here is derived from an EMBL/GenBank/DDBJ whole genome shotgun (WGS) entry which is preliminary data.</text>
</comment>
<comment type="similarity">
    <text evidence="1 7">Belongs to the peptidase S8 family.</text>
</comment>
<evidence type="ECO:0000256" key="6">
    <source>
        <dbReference type="PIRSR" id="PIRSR615500-1"/>
    </source>
</evidence>
<dbReference type="Pfam" id="PF06280">
    <property type="entry name" value="fn3_5"/>
    <property type="match status" value="1"/>
</dbReference>
<feature type="active site" description="Charge relay system" evidence="6 7">
    <location>
        <position position="216"/>
    </location>
</feature>
<evidence type="ECO:0000256" key="9">
    <source>
        <dbReference type="SAM" id="SignalP"/>
    </source>
</evidence>
<dbReference type="EMBL" id="JADCTT010000019">
    <property type="protein sequence ID" value="KAF9742857.1"/>
    <property type="molecule type" value="Genomic_DNA"/>
</dbReference>
<accession>A0A8H7N0H1</accession>
<dbReference type="InterPro" id="IPR000209">
    <property type="entry name" value="Peptidase_S8/S53_dom"/>
</dbReference>
<dbReference type="PANTHER" id="PTHR43806:SF66">
    <property type="entry name" value="SERIN ENDOPEPTIDASE"/>
    <property type="match status" value="1"/>
</dbReference>
<dbReference type="AlphaFoldDB" id="A0A8H7N0H1"/>
<reference evidence="12" key="1">
    <citation type="submission" date="2020-10" db="EMBL/GenBank/DDBJ databases">
        <title>High-Quality Genome Resource of Clonostachys rosea strain S41 by Oxford Nanopore Long-Read Sequencing.</title>
        <authorList>
            <person name="Wang H."/>
        </authorList>
    </citation>
    <scope>NUCLEOTIDE SEQUENCE</scope>
    <source>
        <strain evidence="12">S41</strain>
    </source>
</reference>
<evidence type="ECO:0000256" key="1">
    <source>
        <dbReference type="ARBA" id="ARBA00011073"/>
    </source>
</evidence>
<dbReference type="InterPro" id="IPR036852">
    <property type="entry name" value="Peptidase_S8/S53_dom_sf"/>
</dbReference>
<evidence type="ECO:0000259" key="11">
    <source>
        <dbReference type="Pfam" id="PF06280"/>
    </source>
</evidence>
<evidence type="ECO:0000259" key="10">
    <source>
        <dbReference type="Pfam" id="PF00082"/>
    </source>
</evidence>